<feature type="non-terminal residue" evidence="3">
    <location>
        <position position="359"/>
    </location>
</feature>
<dbReference type="Proteomes" id="UP000184532">
    <property type="component" value="Unassembled WGS sequence"/>
</dbReference>
<sequence length="359" mass="38485">MELKKVLLFFTLSFSIFAFSQVKVGNNPNDINPSSIMELESNDKALVLTRLTSAQMQSINPLNGALAYNTDTSCVHYYNGNQWINLCNSSNATGFSFVDNGDGTITLSDGSGNDLTFNGAPETTTTLTDNLDGTYTFTNEVGTQTVINTSSTDSQTLSTDGNPGNISILNGNAINLNVDDTDADDQNEIQDLQYNLGVISLTNDPDVTLIDLSSFDSNEADDFSGSFNDLTDVPANLDTDSTDDFSGSFNDLTDVPANLDTDSTDDFDGEWSSLNNVPAGFADDIDNDTQLTDAQVATAVNNEFPNLDTDVTDDFSGDFGDLTNVPVNLDTDSTDDFSGSFNDLTDVPANLDTDSTDDF</sequence>
<dbReference type="AlphaFoldDB" id="A0A1M5QAH7"/>
<dbReference type="OrthoDB" id="1388061at2"/>
<evidence type="ECO:0000256" key="1">
    <source>
        <dbReference type="SAM" id="MobiDB-lite"/>
    </source>
</evidence>
<dbReference type="RefSeq" id="WP_131819103.1">
    <property type="nucleotide sequence ID" value="NZ_FQWL01000012.1"/>
</dbReference>
<proteinExistence type="predicted"/>
<evidence type="ECO:0008006" key="5">
    <source>
        <dbReference type="Google" id="ProtNLM"/>
    </source>
</evidence>
<organism evidence="3 4">
    <name type="scientific">Flagellimonas flava</name>
    <dbReference type="NCBI Taxonomy" id="570519"/>
    <lineage>
        <taxon>Bacteria</taxon>
        <taxon>Pseudomonadati</taxon>
        <taxon>Bacteroidota</taxon>
        <taxon>Flavobacteriia</taxon>
        <taxon>Flavobacteriales</taxon>
        <taxon>Flavobacteriaceae</taxon>
        <taxon>Flagellimonas</taxon>
    </lineage>
</organism>
<reference evidence="4" key="1">
    <citation type="submission" date="2016-11" db="EMBL/GenBank/DDBJ databases">
        <authorList>
            <person name="Varghese N."/>
            <person name="Submissions S."/>
        </authorList>
    </citation>
    <scope>NUCLEOTIDE SEQUENCE [LARGE SCALE GENOMIC DNA]</scope>
    <source>
        <strain evidence="4">DSM 22638</strain>
    </source>
</reference>
<keyword evidence="2" id="KW-0732">Signal</keyword>
<feature type="region of interest" description="Disordered" evidence="1">
    <location>
        <begin position="338"/>
        <end position="359"/>
    </location>
</feature>
<evidence type="ECO:0000313" key="3">
    <source>
        <dbReference type="EMBL" id="SHH10739.1"/>
    </source>
</evidence>
<evidence type="ECO:0000313" key="4">
    <source>
        <dbReference type="Proteomes" id="UP000184532"/>
    </source>
</evidence>
<feature type="signal peptide" evidence="2">
    <location>
        <begin position="1"/>
        <end position="20"/>
    </location>
</feature>
<dbReference type="STRING" id="570519.SAMN04488116_3571"/>
<gene>
    <name evidence="3" type="ORF">SAMN04488116_3571</name>
</gene>
<accession>A0A1M5QAH7</accession>
<evidence type="ECO:0000256" key="2">
    <source>
        <dbReference type="SAM" id="SignalP"/>
    </source>
</evidence>
<name>A0A1M5QAH7_9FLAO</name>
<protein>
    <recommendedName>
        <fullName evidence="5">Curlin associated repeat-containing protein</fullName>
    </recommendedName>
</protein>
<feature type="chain" id="PRO_5012093091" description="Curlin associated repeat-containing protein" evidence="2">
    <location>
        <begin position="21"/>
        <end position="359"/>
    </location>
</feature>
<keyword evidence="4" id="KW-1185">Reference proteome</keyword>
<dbReference type="EMBL" id="FQWL01000012">
    <property type="protein sequence ID" value="SHH10739.1"/>
    <property type="molecule type" value="Genomic_DNA"/>
</dbReference>